<reference evidence="1" key="1">
    <citation type="submission" date="2018-02" db="EMBL/GenBank/DDBJ databases">
        <title>Rhizophora mucronata_Transcriptome.</title>
        <authorList>
            <person name="Meera S.P."/>
            <person name="Sreeshan A."/>
            <person name="Augustine A."/>
        </authorList>
    </citation>
    <scope>NUCLEOTIDE SEQUENCE</scope>
    <source>
        <tissue evidence="1">Leaf</tissue>
    </source>
</reference>
<organism evidence="1">
    <name type="scientific">Rhizophora mucronata</name>
    <name type="common">Asiatic mangrove</name>
    <dbReference type="NCBI Taxonomy" id="61149"/>
    <lineage>
        <taxon>Eukaryota</taxon>
        <taxon>Viridiplantae</taxon>
        <taxon>Streptophyta</taxon>
        <taxon>Embryophyta</taxon>
        <taxon>Tracheophyta</taxon>
        <taxon>Spermatophyta</taxon>
        <taxon>Magnoliopsida</taxon>
        <taxon>eudicotyledons</taxon>
        <taxon>Gunneridae</taxon>
        <taxon>Pentapetalae</taxon>
        <taxon>rosids</taxon>
        <taxon>fabids</taxon>
        <taxon>Malpighiales</taxon>
        <taxon>Rhizophoraceae</taxon>
        <taxon>Rhizophora</taxon>
    </lineage>
</organism>
<name>A0A2P2IX48_RHIMU</name>
<proteinExistence type="predicted"/>
<accession>A0A2P2IX48</accession>
<dbReference type="EMBL" id="GGEC01005311">
    <property type="protein sequence ID" value="MBW85794.1"/>
    <property type="molecule type" value="Transcribed_RNA"/>
</dbReference>
<dbReference type="AlphaFoldDB" id="A0A2P2IX48"/>
<protein>
    <submittedName>
        <fullName evidence="1">Uncharacterized protein</fullName>
    </submittedName>
</protein>
<evidence type="ECO:0000313" key="1">
    <source>
        <dbReference type="EMBL" id="MBW85794.1"/>
    </source>
</evidence>
<sequence length="30" mass="3319">MLVKISVGSCCVYLSGLFYTLDFICPIVSF</sequence>